<feature type="compositionally biased region" description="Polar residues" evidence="1">
    <location>
        <begin position="59"/>
        <end position="69"/>
    </location>
</feature>
<name>A0ABP7RES6_9BURK</name>
<comment type="caution">
    <text evidence="2">The sequence shown here is derived from an EMBL/GenBank/DDBJ whole genome shotgun (WGS) entry which is preliminary data.</text>
</comment>
<sequence>MPRYTTDPGGPVPGSDGAGDHRDAARRGPLPAPLTRAQREAMQENLRRLRELDQHDSLNSRGSAPGTST</sequence>
<dbReference type="Proteomes" id="UP001501627">
    <property type="component" value="Unassembled WGS sequence"/>
</dbReference>
<evidence type="ECO:0000256" key="1">
    <source>
        <dbReference type="SAM" id="MobiDB-lite"/>
    </source>
</evidence>
<organism evidence="2 3">
    <name type="scientific">Comamonas faecalis</name>
    <dbReference type="NCBI Taxonomy" id="1387849"/>
    <lineage>
        <taxon>Bacteria</taxon>
        <taxon>Pseudomonadati</taxon>
        <taxon>Pseudomonadota</taxon>
        <taxon>Betaproteobacteria</taxon>
        <taxon>Burkholderiales</taxon>
        <taxon>Comamonadaceae</taxon>
        <taxon>Comamonas</taxon>
    </lineage>
</organism>
<dbReference type="EMBL" id="BAABBP010000016">
    <property type="protein sequence ID" value="GAA3996425.1"/>
    <property type="molecule type" value="Genomic_DNA"/>
</dbReference>
<gene>
    <name evidence="2" type="ORF">GCM10022279_20090</name>
</gene>
<evidence type="ECO:0000313" key="3">
    <source>
        <dbReference type="Proteomes" id="UP001501627"/>
    </source>
</evidence>
<evidence type="ECO:0008006" key="4">
    <source>
        <dbReference type="Google" id="ProtNLM"/>
    </source>
</evidence>
<accession>A0ABP7RES6</accession>
<reference evidence="3" key="1">
    <citation type="journal article" date="2019" name="Int. J. Syst. Evol. Microbiol.">
        <title>The Global Catalogue of Microorganisms (GCM) 10K type strain sequencing project: providing services to taxonomists for standard genome sequencing and annotation.</title>
        <authorList>
            <consortium name="The Broad Institute Genomics Platform"/>
            <consortium name="The Broad Institute Genome Sequencing Center for Infectious Disease"/>
            <person name="Wu L."/>
            <person name="Ma J."/>
        </authorList>
    </citation>
    <scope>NUCLEOTIDE SEQUENCE [LARGE SCALE GENOMIC DNA]</scope>
    <source>
        <strain evidence="3">JCM 17561</strain>
    </source>
</reference>
<keyword evidence="3" id="KW-1185">Reference proteome</keyword>
<feature type="compositionally biased region" description="Basic and acidic residues" evidence="1">
    <location>
        <begin position="37"/>
        <end position="58"/>
    </location>
</feature>
<proteinExistence type="predicted"/>
<evidence type="ECO:0000313" key="2">
    <source>
        <dbReference type="EMBL" id="GAA3996425.1"/>
    </source>
</evidence>
<protein>
    <recommendedName>
        <fullName evidence="4">DUF3072 domain-containing protein</fullName>
    </recommendedName>
</protein>
<feature type="region of interest" description="Disordered" evidence="1">
    <location>
        <begin position="1"/>
        <end position="69"/>
    </location>
</feature>